<reference evidence="2 3" key="1">
    <citation type="submission" date="2023-01" db="EMBL/GenBank/DDBJ databases">
        <title>Analysis of 21 Apiospora genomes using comparative genomics revels a genus with tremendous synthesis potential of carbohydrate active enzymes and secondary metabolites.</title>
        <authorList>
            <person name="Sorensen T."/>
        </authorList>
    </citation>
    <scope>NUCLEOTIDE SEQUENCE [LARGE SCALE GENOMIC DNA]</scope>
    <source>
        <strain evidence="2 3">CBS 33761</strain>
    </source>
</reference>
<evidence type="ECO:0000313" key="2">
    <source>
        <dbReference type="EMBL" id="KAK8051982.1"/>
    </source>
</evidence>
<keyword evidence="3" id="KW-1185">Reference proteome</keyword>
<evidence type="ECO:0000256" key="1">
    <source>
        <dbReference type="SAM" id="MobiDB-lite"/>
    </source>
</evidence>
<organism evidence="2 3">
    <name type="scientific">Apiospora rasikravindrae</name>
    <dbReference type="NCBI Taxonomy" id="990691"/>
    <lineage>
        <taxon>Eukaryota</taxon>
        <taxon>Fungi</taxon>
        <taxon>Dikarya</taxon>
        <taxon>Ascomycota</taxon>
        <taxon>Pezizomycotina</taxon>
        <taxon>Sordariomycetes</taxon>
        <taxon>Xylariomycetidae</taxon>
        <taxon>Amphisphaeriales</taxon>
        <taxon>Apiosporaceae</taxon>
        <taxon>Apiospora</taxon>
    </lineage>
</organism>
<dbReference type="Proteomes" id="UP001444661">
    <property type="component" value="Unassembled WGS sequence"/>
</dbReference>
<name>A0ABR1TZR8_9PEZI</name>
<comment type="caution">
    <text evidence="2">The sequence shown here is derived from an EMBL/GenBank/DDBJ whole genome shotgun (WGS) entry which is preliminary data.</text>
</comment>
<dbReference type="InterPro" id="IPR011057">
    <property type="entry name" value="Mss4-like_sf"/>
</dbReference>
<proteinExistence type="predicted"/>
<protein>
    <submittedName>
        <fullName evidence="2">Aldehyde-activating protein</fullName>
    </submittedName>
</protein>
<dbReference type="Gene3D" id="2.170.150.70">
    <property type="match status" value="1"/>
</dbReference>
<dbReference type="EMBL" id="JAQQWK010000002">
    <property type="protein sequence ID" value="KAK8051982.1"/>
    <property type="molecule type" value="Genomic_DNA"/>
</dbReference>
<feature type="region of interest" description="Disordered" evidence="1">
    <location>
        <begin position="62"/>
        <end position="82"/>
    </location>
</feature>
<gene>
    <name evidence="2" type="ORF">PG993_003367</name>
</gene>
<accession>A0ABR1TZR8</accession>
<evidence type="ECO:0000313" key="3">
    <source>
        <dbReference type="Proteomes" id="UP001444661"/>
    </source>
</evidence>
<sequence length="111" mass="12582">MCTKNGALWVFSLKDSFRWVKGDEDDLTDYTFGRMLVTHRFCPTCGASLLAAGFTHEPQPREEPEFVLNVNGPPPIPKGTGEKRERITLSLTMVQARAIQDLNIYSLERRP</sequence>
<dbReference type="SUPFAM" id="SSF51316">
    <property type="entry name" value="Mss4-like"/>
    <property type="match status" value="1"/>
</dbReference>